<feature type="transmembrane region" description="Helical" evidence="5">
    <location>
        <begin position="139"/>
        <end position="157"/>
    </location>
</feature>
<keyword evidence="2 5" id="KW-0812">Transmembrane</keyword>
<dbReference type="AlphaFoldDB" id="A0A2A9MMQ4"/>
<name>A0A2A9MMQ4_BESBE</name>
<evidence type="ECO:0000256" key="4">
    <source>
        <dbReference type="ARBA" id="ARBA00023136"/>
    </source>
</evidence>
<sequence length="267" mass="28945">MDPHTSSAYSAYYEQEARRGAPAAGGLGDFAAGVFFPQSPRFVQALHHGAPDASEGRFDAEESGARLTRAALEGTMRLGSTVGTALLEGGGKILERANIIGEGPKPLRALCFLGGIALIGVSALQIVNIVSAVGNPASYILQFFLMMFGVAICVVEAKDLEHLERLKPFFANWFRFLTVPLGKGLFYILIGTISLSLWTSNFLLLFVGGYMILMGIMCVMVHFGLRQQLQRRGIDVSESEESTDRVRIGEQLGANQIQQTLFNPASR</sequence>
<dbReference type="VEuPathDB" id="ToxoDB:BESB_050340"/>
<comment type="subcellular location">
    <subcellularLocation>
        <location evidence="1">Membrane</location>
        <topology evidence="1">Multi-pass membrane protein</topology>
    </subcellularLocation>
</comment>
<dbReference type="Proteomes" id="UP000224006">
    <property type="component" value="Chromosome III"/>
</dbReference>
<keyword evidence="4 5" id="KW-0472">Membrane</keyword>
<evidence type="ECO:0000256" key="1">
    <source>
        <dbReference type="ARBA" id="ARBA00004141"/>
    </source>
</evidence>
<dbReference type="EMBL" id="NWUJ01000003">
    <property type="protein sequence ID" value="PFH36842.1"/>
    <property type="molecule type" value="Genomic_DNA"/>
</dbReference>
<keyword evidence="7" id="KW-1185">Reference proteome</keyword>
<reference evidence="6 7" key="1">
    <citation type="submission" date="2017-09" db="EMBL/GenBank/DDBJ databases">
        <title>Genome sequencing of Besnoitia besnoiti strain Bb-Ger1.</title>
        <authorList>
            <person name="Schares G."/>
            <person name="Venepally P."/>
            <person name="Lorenzi H.A."/>
        </authorList>
    </citation>
    <scope>NUCLEOTIDE SEQUENCE [LARGE SCALE GENOMIC DNA]</scope>
    <source>
        <strain evidence="6 7">Bb-Ger1</strain>
    </source>
</reference>
<evidence type="ECO:0008006" key="8">
    <source>
        <dbReference type="Google" id="ProtNLM"/>
    </source>
</evidence>
<accession>A0A2A9MMQ4</accession>
<feature type="transmembrane region" description="Helical" evidence="5">
    <location>
        <begin position="109"/>
        <end position="133"/>
    </location>
</feature>
<dbReference type="OrthoDB" id="423534at2759"/>
<gene>
    <name evidence="6" type="ORF">BESB_050340</name>
</gene>
<dbReference type="GeneID" id="40309964"/>
<feature type="transmembrane region" description="Helical" evidence="5">
    <location>
        <begin position="169"/>
        <end position="190"/>
    </location>
</feature>
<protein>
    <recommendedName>
        <fullName evidence="8">COPI associated protein</fullName>
    </recommendedName>
</protein>
<dbReference type="RefSeq" id="XP_029220851.1">
    <property type="nucleotide sequence ID" value="XM_029363485.1"/>
</dbReference>
<dbReference type="Pfam" id="PF08507">
    <property type="entry name" value="COPI_assoc"/>
    <property type="match status" value="1"/>
</dbReference>
<feature type="transmembrane region" description="Helical" evidence="5">
    <location>
        <begin position="202"/>
        <end position="225"/>
    </location>
</feature>
<proteinExistence type="predicted"/>
<dbReference type="InterPro" id="IPR013714">
    <property type="entry name" value="Golgi_TVP15"/>
</dbReference>
<comment type="caution">
    <text evidence="6">The sequence shown here is derived from an EMBL/GenBank/DDBJ whole genome shotgun (WGS) entry which is preliminary data.</text>
</comment>
<dbReference type="GO" id="GO:0016020">
    <property type="term" value="C:membrane"/>
    <property type="evidence" value="ECO:0007669"/>
    <property type="project" value="UniProtKB-SubCell"/>
</dbReference>
<evidence type="ECO:0000256" key="2">
    <source>
        <dbReference type="ARBA" id="ARBA00022692"/>
    </source>
</evidence>
<dbReference type="PANTHER" id="PTHR28128">
    <property type="entry name" value="GOLGI APPARATUS MEMBRANE PROTEIN TVP15"/>
    <property type="match status" value="1"/>
</dbReference>
<evidence type="ECO:0000256" key="3">
    <source>
        <dbReference type="ARBA" id="ARBA00022989"/>
    </source>
</evidence>
<evidence type="ECO:0000313" key="7">
    <source>
        <dbReference type="Proteomes" id="UP000224006"/>
    </source>
</evidence>
<organism evidence="6 7">
    <name type="scientific">Besnoitia besnoiti</name>
    <name type="common">Apicomplexan protozoan</name>
    <dbReference type="NCBI Taxonomy" id="94643"/>
    <lineage>
        <taxon>Eukaryota</taxon>
        <taxon>Sar</taxon>
        <taxon>Alveolata</taxon>
        <taxon>Apicomplexa</taxon>
        <taxon>Conoidasida</taxon>
        <taxon>Coccidia</taxon>
        <taxon>Eucoccidiorida</taxon>
        <taxon>Eimeriorina</taxon>
        <taxon>Sarcocystidae</taxon>
        <taxon>Besnoitia</taxon>
    </lineage>
</organism>
<evidence type="ECO:0000313" key="6">
    <source>
        <dbReference type="EMBL" id="PFH36842.1"/>
    </source>
</evidence>
<evidence type="ECO:0000256" key="5">
    <source>
        <dbReference type="SAM" id="Phobius"/>
    </source>
</evidence>
<dbReference type="PANTHER" id="PTHR28128:SF1">
    <property type="entry name" value="GOLGI APPARATUS MEMBRANE PROTEIN TVP15"/>
    <property type="match status" value="1"/>
</dbReference>
<keyword evidence="3 5" id="KW-1133">Transmembrane helix</keyword>
<dbReference type="KEGG" id="bbes:BESB_050340"/>